<dbReference type="AlphaFoldDB" id="A0A2H9TKY8"/>
<name>A0A2H9TKY8_9FUNG</name>
<evidence type="ECO:0000313" key="2">
    <source>
        <dbReference type="EMBL" id="PJF18310.1"/>
    </source>
</evidence>
<feature type="compositionally biased region" description="Low complexity" evidence="1">
    <location>
        <begin position="219"/>
        <end position="230"/>
    </location>
</feature>
<reference evidence="2 3" key="1">
    <citation type="submission" date="2016-10" db="EMBL/GenBank/DDBJ databases">
        <title>The genome of Paramicrosporidium saccamoebae is the missing link in understanding Cryptomycota and Microsporidia evolution.</title>
        <authorList>
            <person name="Quandt C.A."/>
            <person name="Beaudet D."/>
            <person name="Corsaro D."/>
            <person name="Michel R."/>
            <person name="Corradi N."/>
            <person name="James T."/>
        </authorList>
    </citation>
    <scope>NUCLEOTIDE SEQUENCE [LARGE SCALE GENOMIC DNA]</scope>
    <source>
        <strain evidence="2 3">KSL3</strain>
    </source>
</reference>
<accession>A0A2H9TKY8</accession>
<protein>
    <submittedName>
        <fullName evidence="2">Uncharacterized protein</fullName>
    </submittedName>
</protein>
<sequence>MIIDTIIPMINLRVFRAFTSQYGEALEVALQEARTLKDEGYQESLVTSLINSLILQEWDNFNDPIRLKVVFQLLNLGHVPSNKIPPLLRRLFRFASQSTQGAQCFLEHIDRHEFRSRFASRDRLTALVFKELFQWYLSLRRDDYVVELALRAVIESWFRIPGLRELQGYDTELDNLARQVSHAMDYTPLIDISSEELPRRRTSPRKPELSPRLPKPPRLTRLTLSSVKTSSKSRERSSLPHSTESSHHRLHRSLTESGDRPASKSQSQTLNNSVEIKSTRPRERSLSSSSEGSSKSEWSGKPERSRSVSPNPSPRMTTAPTRRVTEGLSALMSHLSNSSPRKEPQ</sequence>
<dbReference type="EMBL" id="MTSL01000129">
    <property type="protein sequence ID" value="PJF18310.1"/>
    <property type="molecule type" value="Genomic_DNA"/>
</dbReference>
<evidence type="ECO:0000256" key="1">
    <source>
        <dbReference type="SAM" id="MobiDB-lite"/>
    </source>
</evidence>
<evidence type="ECO:0000313" key="3">
    <source>
        <dbReference type="Proteomes" id="UP000240830"/>
    </source>
</evidence>
<dbReference type="Proteomes" id="UP000240830">
    <property type="component" value="Unassembled WGS sequence"/>
</dbReference>
<feature type="compositionally biased region" description="Low complexity" evidence="1">
    <location>
        <begin position="286"/>
        <end position="297"/>
    </location>
</feature>
<feature type="region of interest" description="Disordered" evidence="1">
    <location>
        <begin position="193"/>
        <end position="345"/>
    </location>
</feature>
<gene>
    <name evidence="2" type="ORF">PSACC_01855</name>
</gene>
<keyword evidence="3" id="KW-1185">Reference proteome</keyword>
<comment type="caution">
    <text evidence="2">The sequence shown here is derived from an EMBL/GenBank/DDBJ whole genome shotgun (WGS) entry which is preliminary data.</text>
</comment>
<proteinExistence type="predicted"/>
<feature type="compositionally biased region" description="Polar residues" evidence="1">
    <location>
        <begin position="263"/>
        <end position="276"/>
    </location>
</feature>
<feature type="compositionally biased region" description="Basic and acidic residues" evidence="1">
    <location>
        <begin position="253"/>
        <end position="262"/>
    </location>
</feature>
<organism evidence="2 3">
    <name type="scientific">Paramicrosporidium saccamoebae</name>
    <dbReference type="NCBI Taxonomy" id="1246581"/>
    <lineage>
        <taxon>Eukaryota</taxon>
        <taxon>Fungi</taxon>
        <taxon>Fungi incertae sedis</taxon>
        <taxon>Cryptomycota</taxon>
        <taxon>Cryptomycota incertae sedis</taxon>
        <taxon>Paramicrosporidium</taxon>
    </lineage>
</organism>